<dbReference type="EMBL" id="JBHTBS010000038">
    <property type="protein sequence ID" value="MFC7339683.1"/>
    <property type="molecule type" value="Genomic_DNA"/>
</dbReference>
<proteinExistence type="predicted"/>
<keyword evidence="2" id="KW-1185">Reference proteome</keyword>
<dbReference type="Proteomes" id="UP001596472">
    <property type="component" value="Unassembled WGS sequence"/>
</dbReference>
<accession>A0ABW2LDC5</accession>
<protein>
    <submittedName>
        <fullName evidence="1">Uncharacterized protein</fullName>
    </submittedName>
</protein>
<reference evidence="2" key="1">
    <citation type="journal article" date="2019" name="Int. J. Syst. Evol. Microbiol.">
        <title>The Global Catalogue of Microorganisms (GCM) 10K type strain sequencing project: providing services to taxonomists for standard genome sequencing and annotation.</title>
        <authorList>
            <consortium name="The Broad Institute Genomics Platform"/>
            <consortium name="The Broad Institute Genome Sequencing Center for Infectious Disease"/>
            <person name="Wu L."/>
            <person name="Ma J."/>
        </authorList>
    </citation>
    <scope>NUCLEOTIDE SEQUENCE [LARGE SCALE GENOMIC DNA]</scope>
    <source>
        <strain evidence="2">CGMCC 4.1467</strain>
    </source>
</reference>
<name>A0ABW2LDC5_9BACT</name>
<evidence type="ECO:0000313" key="1">
    <source>
        <dbReference type="EMBL" id="MFC7339683.1"/>
    </source>
</evidence>
<gene>
    <name evidence="1" type="ORF">ACFQY0_21035</name>
</gene>
<sequence length="182" mass="20473">MRFTTVGALLACCLSCCSERRPAGGAEGGSSFSLTIPESFTLADPIPQDDEWLKTFREGNGYESTWETWVWRLTNIEVAPGIQVYARDRDERQFLVTGCDEFQLLSVDFRISEIGETGFYSGEHNVKLTPSKNYIVCLAANPHAFLHGLPIDDKVKRNGDWIVSFEDDTVNWHKAEQTTEAD</sequence>
<comment type="caution">
    <text evidence="1">The sequence shown here is derived from an EMBL/GenBank/DDBJ whole genome shotgun (WGS) entry which is preliminary data.</text>
</comment>
<organism evidence="1 2">
    <name type="scientific">Haloferula chungangensis</name>
    <dbReference type="NCBI Taxonomy" id="1048331"/>
    <lineage>
        <taxon>Bacteria</taxon>
        <taxon>Pseudomonadati</taxon>
        <taxon>Verrucomicrobiota</taxon>
        <taxon>Verrucomicrobiia</taxon>
        <taxon>Verrucomicrobiales</taxon>
        <taxon>Verrucomicrobiaceae</taxon>
        <taxon>Haloferula</taxon>
    </lineage>
</organism>
<evidence type="ECO:0000313" key="2">
    <source>
        <dbReference type="Proteomes" id="UP001596472"/>
    </source>
</evidence>